<dbReference type="Proteomes" id="UP001151760">
    <property type="component" value="Unassembled WGS sequence"/>
</dbReference>
<dbReference type="EMBL" id="BQNB010010078">
    <property type="protein sequence ID" value="GJS72427.1"/>
    <property type="molecule type" value="Genomic_DNA"/>
</dbReference>
<keyword evidence="3" id="KW-1185">Reference proteome</keyword>
<accession>A0ABQ4Y5J3</accession>
<evidence type="ECO:0000313" key="2">
    <source>
        <dbReference type="EMBL" id="GJS72427.1"/>
    </source>
</evidence>
<name>A0ABQ4Y5J3_9ASTR</name>
<organism evidence="2 3">
    <name type="scientific">Tanacetum coccineum</name>
    <dbReference type="NCBI Taxonomy" id="301880"/>
    <lineage>
        <taxon>Eukaryota</taxon>
        <taxon>Viridiplantae</taxon>
        <taxon>Streptophyta</taxon>
        <taxon>Embryophyta</taxon>
        <taxon>Tracheophyta</taxon>
        <taxon>Spermatophyta</taxon>
        <taxon>Magnoliopsida</taxon>
        <taxon>eudicotyledons</taxon>
        <taxon>Gunneridae</taxon>
        <taxon>Pentapetalae</taxon>
        <taxon>asterids</taxon>
        <taxon>campanulids</taxon>
        <taxon>Asterales</taxon>
        <taxon>Asteraceae</taxon>
        <taxon>Asteroideae</taxon>
        <taxon>Anthemideae</taxon>
        <taxon>Anthemidinae</taxon>
        <taxon>Tanacetum</taxon>
    </lineage>
</organism>
<evidence type="ECO:0000313" key="3">
    <source>
        <dbReference type="Proteomes" id="UP001151760"/>
    </source>
</evidence>
<sequence>MRNEGKLRKNKGGDATSTMNVDKHDHADFGDNLSGNNPSFASIFKERTESKVVRLTEMKNSEFVEGANVAIPLDAVEEVSDRFKNTFGVKFDHVSIGVSNHVRCVYEYNVPMSWKRNTYARALIEASSLTALKESIVVAIPFSNETGHSLETVDVEYEWEPPWCYTCKIFDHKDADCPKREKVIDATLVEDDGCTTVTRKHGKGKHDEKARQVAEDGPPKPPLVNKDKGVANISTTKKKTSYFNDDISIVSLRNSFESLKEADKILDIDTSQKDNPVNKLEDDEEDVEEMIIENPSGSNRLPKNDVVKGASTPSEEVLDV</sequence>
<gene>
    <name evidence="2" type="ORF">Tco_0705268</name>
</gene>
<feature type="region of interest" description="Disordered" evidence="1">
    <location>
        <begin position="292"/>
        <end position="320"/>
    </location>
</feature>
<reference evidence="2" key="1">
    <citation type="journal article" date="2022" name="Int. J. Mol. Sci.">
        <title>Draft Genome of Tanacetum Coccineum: Genomic Comparison of Closely Related Tanacetum-Family Plants.</title>
        <authorList>
            <person name="Yamashiro T."/>
            <person name="Shiraishi A."/>
            <person name="Nakayama K."/>
            <person name="Satake H."/>
        </authorList>
    </citation>
    <scope>NUCLEOTIDE SEQUENCE</scope>
</reference>
<comment type="caution">
    <text evidence="2">The sequence shown here is derived from an EMBL/GenBank/DDBJ whole genome shotgun (WGS) entry which is preliminary data.</text>
</comment>
<feature type="region of interest" description="Disordered" evidence="1">
    <location>
        <begin position="1"/>
        <end position="30"/>
    </location>
</feature>
<feature type="region of interest" description="Disordered" evidence="1">
    <location>
        <begin position="197"/>
        <end position="227"/>
    </location>
</feature>
<proteinExistence type="predicted"/>
<protein>
    <recommendedName>
        <fullName evidence="4">Zinc knuckle CX2CX4HX4C</fullName>
    </recommendedName>
</protein>
<feature type="compositionally biased region" description="Basic and acidic residues" evidence="1">
    <location>
        <begin position="205"/>
        <end position="218"/>
    </location>
</feature>
<evidence type="ECO:0008006" key="4">
    <source>
        <dbReference type="Google" id="ProtNLM"/>
    </source>
</evidence>
<evidence type="ECO:0000256" key="1">
    <source>
        <dbReference type="SAM" id="MobiDB-lite"/>
    </source>
</evidence>
<reference evidence="2" key="2">
    <citation type="submission" date="2022-01" db="EMBL/GenBank/DDBJ databases">
        <authorList>
            <person name="Yamashiro T."/>
            <person name="Shiraishi A."/>
            <person name="Satake H."/>
            <person name="Nakayama K."/>
        </authorList>
    </citation>
    <scope>NUCLEOTIDE SEQUENCE</scope>
</reference>